<accession>A0A1M4VJ04</accession>
<dbReference type="PANTHER" id="PTHR10151:SF120">
    <property type="entry name" value="BIS(5'-ADENOSYL)-TRIPHOSPHATASE"/>
    <property type="match status" value="1"/>
</dbReference>
<dbReference type="AlphaFoldDB" id="A0A1M4VJ04"/>
<dbReference type="RefSeq" id="WP_159431455.1">
    <property type="nucleotide sequence ID" value="NZ_FQVG01000012.1"/>
</dbReference>
<sequence length="391" mass="45010">MEEKLIVISFDALCTDDFKTIRNLPTFNYILNNSIYSLDVEPVYPTLTYPNHASIITGKRPYEHGIVNNTKLQPSRTSPDWFWYKSDIKCETILDIVKNNGGTICTLLWPTTGGGKIDYNMPEIFANRPWQNQIVVSLLAGSKLFQLSIYKKFGKMLNGLKQPNLDDFVLESALYTLKYKRPNLVLVHFTDLDTQKHIYGTKSEKVKEAILRHEERLKRIFDVASNLGYKIAILGDHGSLDVHSAISLNEYFKQKKLSDYLYFKSCDGSAYIYLRREVSNNIKDKIYYSIEDFSRQSKGTIEKIFTASDYIKLGFDKNAFLMLEPSSGYCFTDKNIKDYIAPSDHRAAHGQLPNKHKTLFCLWDRGETKRQLNSIKITDIKAILLNSINLK</sequence>
<reference evidence="2" key="1">
    <citation type="submission" date="2016-11" db="EMBL/GenBank/DDBJ databases">
        <authorList>
            <person name="Varghese N."/>
            <person name="Submissions S."/>
        </authorList>
    </citation>
    <scope>NUCLEOTIDE SEQUENCE [LARGE SCALE GENOMIC DNA]</scope>
    <source>
        <strain evidence="2">DSM 10124</strain>
    </source>
</reference>
<dbReference type="Proteomes" id="UP000184423">
    <property type="component" value="Unassembled WGS sequence"/>
</dbReference>
<dbReference type="CDD" id="cd16018">
    <property type="entry name" value="Enpp"/>
    <property type="match status" value="1"/>
</dbReference>
<name>A0A1M4VJ04_9CLOT</name>
<dbReference type="InterPro" id="IPR002591">
    <property type="entry name" value="Phosphodiest/P_Trfase"/>
</dbReference>
<evidence type="ECO:0000313" key="1">
    <source>
        <dbReference type="EMBL" id="SHE68938.1"/>
    </source>
</evidence>
<evidence type="ECO:0000313" key="2">
    <source>
        <dbReference type="Proteomes" id="UP000184423"/>
    </source>
</evidence>
<gene>
    <name evidence="1" type="ORF">SAMN02746091_00910</name>
</gene>
<organism evidence="1 2">
    <name type="scientific">Caloramator proteoclasticus DSM 10124</name>
    <dbReference type="NCBI Taxonomy" id="1121262"/>
    <lineage>
        <taxon>Bacteria</taxon>
        <taxon>Bacillati</taxon>
        <taxon>Bacillota</taxon>
        <taxon>Clostridia</taxon>
        <taxon>Eubacteriales</taxon>
        <taxon>Clostridiaceae</taxon>
        <taxon>Caloramator</taxon>
    </lineage>
</organism>
<dbReference type="PANTHER" id="PTHR10151">
    <property type="entry name" value="ECTONUCLEOTIDE PYROPHOSPHATASE/PHOSPHODIESTERASE"/>
    <property type="match status" value="1"/>
</dbReference>
<proteinExistence type="predicted"/>
<dbReference type="Pfam" id="PF01663">
    <property type="entry name" value="Phosphodiest"/>
    <property type="match status" value="1"/>
</dbReference>
<dbReference type="EMBL" id="FQVG01000012">
    <property type="protein sequence ID" value="SHE68938.1"/>
    <property type="molecule type" value="Genomic_DNA"/>
</dbReference>
<protein>
    <submittedName>
        <fullName evidence="1">Predicted pyrophosphatase or phosphodiesterase, AlkP superfamily</fullName>
    </submittedName>
</protein>
<keyword evidence="2" id="KW-1185">Reference proteome</keyword>
<dbReference type="Gene3D" id="3.40.720.10">
    <property type="entry name" value="Alkaline Phosphatase, subunit A"/>
    <property type="match status" value="1"/>
</dbReference>
<dbReference type="InterPro" id="IPR017850">
    <property type="entry name" value="Alkaline_phosphatase_core_sf"/>
</dbReference>
<dbReference type="SUPFAM" id="SSF53649">
    <property type="entry name" value="Alkaline phosphatase-like"/>
    <property type="match status" value="1"/>
</dbReference>
<dbReference type="GO" id="GO:0016787">
    <property type="term" value="F:hydrolase activity"/>
    <property type="evidence" value="ECO:0007669"/>
    <property type="project" value="UniProtKB-ARBA"/>
</dbReference>